<sequence length="145" mass="16473">MPDHSRDLKLKSKIVINLIDIVFLLLLGYGLWQPESGLLNVAQAYIWLMILLSWLSMLIVLGIIIAIYAATGEQKQPLVDYLGKIFKPSDKSKFSKVIGWIRFVAVVSCMAYIGWIVTSIFFAASSLFFRATRYMAREVIKLQNP</sequence>
<organism evidence="2 3">
    <name type="scientific">Yersinia massiliensis</name>
    <dbReference type="NCBI Taxonomy" id="419257"/>
    <lineage>
        <taxon>Bacteria</taxon>
        <taxon>Pseudomonadati</taxon>
        <taxon>Pseudomonadota</taxon>
        <taxon>Gammaproteobacteria</taxon>
        <taxon>Enterobacterales</taxon>
        <taxon>Yersiniaceae</taxon>
        <taxon>Yersinia</taxon>
    </lineage>
</organism>
<keyword evidence="1" id="KW-1133">Transmembrane helix</keyword>
<proteinExistence type="predicted"/>
<reference evidence="3" key="1">
    <citation type="journal article" date="2018" name="Genome Announc.">
        <title>First complete genome sequence of Yersinia massiliensis.</title>
        <authorList>
            <person name="Thomas M.C."/>
            <person name="Arling V."/>
            <person name="Goji N."/>
            <person name="Janzen T.W."/>
            <person name="Duceppe M.-O."/>
            <person name="Mathews A."/>
            <person name="Carrillo C."/>
            <person name="Amoako K."/>
        </authorList>
    </citation>
    <scope>NUCLEOTIDE SEQUENCE [LARGE SCALE GENOMIC DNA]</scope>
    <source>
        <strain evidence="3">GTA</strain>
    </source>
</reference>
<keyword evidence="1" id="KW-0472">Membrane</keyword>
<accession>A0ABM6UUF4</accession>
<protein>
    <submittedName>
        <fullName evidence="2">Uncharacterized protein</fullName>
    </submittedName>
</protein>
<dbReference type="Proteomes" id="UP000240908">
    <property type="component" value="Chromosome"/>
</dbReference>
<keyword evidence="3" id="KW-1185">Reference proteome</keyword>
<feature type="transmembrane region" description="Helical" evidence="1">
    <location>
        <begin position="44"/>
        <end position="69"/>
    </location>
</feature>
<evidence type="ECO:0000256" key="1">
    <source>
        <dbReference type="SAM" id="Phobius"/>
    </source>
</evidence>
<name>A0ABM6UUF4_9GAMM</name>
<dbReference type="EMBL" id="CP028487">
    <property type="protein sequence ID" value="AVX38689.1"/>
    <property type="molecule type" value="Genomic_DNA"/>
</dbReference>
<keyword evidence="1" id="KW-0812">Transmembrane</keyword>
<evidence type="ECO:0000313" key="3">
    <source>
        <dbReference type="Proteomes" id="UP000240908"/>
    </source>
</evidence>
<evidence type="ECO:0000313" key="2">
    <source>
        <dbReference type="EMBL" id="AVX38689.1"/>
    </source>
</evidence>
<feature type="transmembrane region" description="Helical" evidence="1">
    <location>
        <begin position="14"/>
        <end position="32"/>
    </location>
</feature>
<gene>
    <name evidence="2" type="ORF">DA391_14020</name>
</gene>
<feature type="transmembrane region" description="Helical" evidence="1">
    <location>
        <begin position="100"/>
        <end position="129"/>
    </location>
</feature>